<reference evidence="1" key="1">
    <citation type="submission" date="2015-06" db="EMBL/GenBank/DDBJ databases">
        <authorList>
            <person name="Joergensen T."/>
        </authorList>
    </citation>
    <scope>NUCLEOTIDE SEQUENCE</scope>
    <source>
        <plasmid evidence="1">pRGFK1068</plasmid>
    </source>
</reference>
<protein>
    <submittedName>
        <fullName evidence="1">Uncharacterized protein</fullName>
    </submittedName>
</protein>
<dbReference type="AlphaFoldDB" id="A0A0H5Q2W0"/>
<sequence length="98" mass="10707">MNFDETIRLQALRLKQLNTQGHTLGDSLVDAMLKDAPEGTTRNICAAVAPGLFDEVNGVCDMLEISKRRFVEMALIDAIAKASTILAEVSPFVEEQPC</sequence>
<name>A0A0H5Q2W0_9ZZZZ</name>
<organism evidence="1">
    <name type="scientific">uncultured prokaryote</name>
    <dbReference type="NCBI Taxonomy" id="198431"/>
    <lineage>
        <taxon>unclassified sequences</taxon>
        <taxon>environmental samples</taxon>
    </lineage>
</organism>
<keyword evidence="1" id="KW-0614">Plasmid</keyword>
<reference evidence="1" key="2">
    <citation type="submission" date="2015-07" db="EMBL/GenBank/DDBJ databases">
        <title>Plasmids, circular viruses and viroids from rat gut.</title>
        <authorList>
            <person name="Jorgensen T.J."/>
            <person name="Hansen M.A."/>
            <person name="Xu Z."/>
            <person name="Tabak M.A."/>
            <person name="Sorensen S.J."/>
            <person name="Hansen L.H."/>
        </authorList>
    </citation>
    <scope>NUCLEOTIDE SEQUENCE</scope>
    <source>
        <plasmid evidence="1">pRGFK1068</plasmid>
    </source>
</reference>
<dbReference type="EMBL" id="LN853649">
    <property type="protein sequence ID" value="CRY96356.1"/>
    <property type="molecule type" value="Genomic_DNA"/>
</dbReference>
<evidence type="ECO:0000313" key="1">
    <source>
        <dbReference type="EMBL" id="CRY96356.1"/>
    </source>
</evidence>
<proteinExistence type="predicted"/>
<geneLocation type="plasmid" evidence="1">
    <name>pRGFK1068</name>
</geneLocation>
<accession>A0A0H5Q2W0</accession>